<proteinExistence type="predicted"/>
<evidence type="ECO:0000256" key="1">
    <source>
        <dbReference type="SAM" id="SignalP"/>
    </source>
</evidence>
<feature type="chain" id="PRO_5013318389" description="DUF3575 domain-containing protein" evidence="1">
    <location>
        <begin position="22"/>
        <end position="190"/>
    </location>
</feature>
<sequence length="190" mass="21728">MIRRFFVAVLLVTALVFSSHAQRFVVKTNLPYWGIMSPNAGLEFRMGKKFTFDVNGGGNLFRPIDGKQFKHWFVQPELRYWFCESFNGHFLGIHGSGGQYNVGGWDIPIGDLKHLKDYRYQGSFYGGGLTYGHQWYLGSRWNLELSIGAGYLRMYYDKFRCANCGSKLDSGKKDYLGVTKAALSLIYVIK</sequence>
<protein>
    <recommendedName>
        <fullName evidence="4">DUF3575 domain-containing protein</fullName>
    </recommendedName>
</protein>
<gene>
    <name evidence="2" type="ORF">SAMN02745205_00578</name>
</gene>
<organism evidence="2 3">
    <name type="scientific">Porphyromonas cangingivalis</name>
    <dbReference type="NCBI Taxonomy" id="36874"/>
    <lineage>
        <taxon>Bacteria</taxon>
        <taxon>Pseudomonadati</taxon>
        <taxon>Bacteroidota</taxon>
        <taxon>Bacteroidia</taxon>
        <taxon>Bacteroidales</taxon>
        <taxon>Porphyromonadaceae</taxon>
        <taxon>Porphyromonas</taxon>
    </lineage>
</organism>
<keyword evidence="1" id="KW-0732">Signal</keyword>
<feature type="signal peptide" evidence="1">
    <location>
        <begin position="1"/>
        <end position="21"/>
    </location>
</feature>
<dbReference type="InterPro" id="IPR036709">
    <property type="entry name" value="Autotransporte_beta_dom_sf"/>
</dbReference>
<dbReference type="RefSeq" id="WP_078735586.1">
    <property type="nucleotide sequence ID" value="NZ_FUWL01000004.1"/>
</dbReference>
<dbReference type="SUPFAM" id="SSF103515">
    <property type="entry name" value="Autotransporter"/>
    <property type="match status" value="1"/>
</dbReference>
<evidence type="ECO:0000313" key="3">
    <source>
        <dbReference type="Proteomes" id="UP000189956"/>
    </source>
</evidence>
<dbReference type="Pfam" id="PF12099">
    <property type="entry name" value="DUF3575"/>
    <property type="match status" value="1"/>
</dbReference>
<evidence type="ECO:0000313" key="2">
    <source>
        <dbReference type="EMBL" id="SJZ37436.1"/>
    </source>
</evidence>
<evidence type="ECO:0008006" key="4">
    <source>
        <dbReference type="Google" id="ProtNLM"/>
    </source>
</evidence>
<dbReference type="InterPro" id="IPR021958">
    <property type="entry name" value="DUF3575"/>
</dbReference>
<accession>A0A1T4K4V4</accession>
<reference evidence="2 3" key="1">
    <citation type="submission" date="2017-02" db="EMBL/GenBank/DDBJ databases">
        <authorList>
            <person name="Peterson S.W."/>
        </authorList>
    </citation>
    <scope>NUCLEOTIDE SEQUENCE [LARGE SCALE GENOMIC DNA]</scope>
    <source>
        <strain evidence="2 3">ATCC 700135</strain>
    </source>
</reference>
<name>A0A1T4K4V4_PORCN</name>
<dbReference type="EMBL" id="FUWL01000004">
    <property type="protein sequence ID" value="SJZ37436.1"/>
    <property type="molecule type" value="Genomic_DNA"/>
</dbReference>
<dbReference type="Proteomes" id="UP000189956">
    <property type="component" value="Unassembled WGS sequence"/>
</dbReference>
<dbReference type="AlphaFoldDB" id="A0A1T4K4V4"/>